<protein>
    <submittedName>
        <fullName evidence="1">Uncharacterized protein</fullName>
    </submittedName>
</protein>
<dbReference type="EMBL" id="FOAT01000005">
    <property type="protein sequence ID" value="SEK74016.1"/>
    <property type="molecule type" value="Genomic_DNA"/>
</dbReference>
<evidence type="ECO:0000313" key="1">
    <source>
        <dbReference type="EMBL" id="SEK74016.1"/>
    </source>
</evidence>
<sequence>MLRDELDEIVERYDLVKRTFDSFWVCFENYLTDDITREESREYGLTDKDQVEVRLYGYSFVVSKKFSRDFIKVDLDVYQKDSSPEFAEYYCIYSLDGECEDDYFVMT</sequence>
<accession>A0A1H7JI13</accession>
<organism evidence="1 2">
    <name type="scientific">Ruminococcus albus</name>
    <dbReference type="NCBI Taxonomy" id="1264"/>
    <lineage>
        <taxon>Bacteria</taxon>
        <taxon>Bacillati</taxon>
        <taxon>Bacillota</taxon>
        <taxon>Clostridia</taxon>
        <taxon>Eubacteriales</taxon>
        <taxon>Oscillospiraceae</taxon>
        <taxon>Ruminococcus</taxon>
    </lineage>
</organism>
<dbReference type="AlphaFoldDB" id="A0A1H7JI13"/>
<proteinExistence type="predicted"/>
<evidence type="ECO:0000313" key="2">
    <source>
        <dbReference type="Proteomes" id="UP000186015"/>
    </source>
</evidence>
<name>A0A1H7JI13_RUMAL</name>
<reference evidence="1 2" key="1">
    <citation type="submission" date="2016-10" db="EMBL/GenBank/DDBJ databases">
        <authorList>
            <person name="de Groot N.N."/>
        </authorList>
    </citation>
    <scope>NUCLEOTIDE SEQUENCE [LARGE SCALE GENOMIC DNA]</scope>
    <source>
        <strain evidence="1 2">KH2T6</strain>
    </source>
</reference>
<dbReference type="Proteomes" id="UP000186015">
    <property type="component" value="Unassembled WGS sequence"/>
</dbReference>
<gene>
    <name evidence="1" type="ORF">SAMN05216469_10560</name>
</gene>